<organism evidence="2 3">
    <name type="scientific">Lactuca virosa</name>
    <dbReference type="NCBI Taxonomy" id="75947"/>
    <lineage>
        <taxon>Eukaryota</taxon>
        <taxon>Viridiplantae</taxon>
        <taxon>Streptophyta</taxon>
        <taxon>Embryophyta</taxon>
        <taxon>Tracheophyta</taxon>
        <taxon>Spermatophyta</taxon>
        <taxon>Magnoliopsida</taxon>
        <taxon>eudicotyledons</taxon>
        <taxon>Gunneridae</taxon>
        <taxon>Pentapetalae</taxon>
        <taxon>asterids</taxon>
        <taxon>campanulids</taxon>
        <taxon>Asterales</taxon>
        <taxon>Asteraceae</taxon>
        <taxon>Cichorioideae</taxon>
        <taxon>Cichorieae</taxon>
        <taxon>Lactucinae</taxon>
        <taxon>Lactuca</taxon>
    </lineage>
</organism>
<evidence type="ECO:0008006" key="4">
    <source>
        <dbReference type="Google" id="ProtNLM"/>
    </source>
</evidence>
<evidence type="ECO:0000313" key="3">
    <source>
        <dbReference type="Proteomes" id="UP001157418"/>
    </source>
</evidence>
<dbReference type="Proteomes" id="UP001157418">
    <property type="component" value="Unassembled WGS sequence"/>
</dbReference>
<proteinExistence type="predicted"/>
<feature type="chain" id="PRO_5043739921" description="Transmembrane protein" evidence="1">
    <location>
        <begin position="28"/>
        <end position="83"/>
    </location>
</feature>
<reference evidence="2 3" key="1">
    <citation type="submission" date="2022-01" db="EMBL/GenBank/DDBJ databases">
        <authorList>
            <person name="Xiong W."/>
            <person name="Schranz E."/>
        </authorList>
    </citation>
    <scope>NUCLEOTIDE SEQUENCE [LARGE SCALE GENOMIC DNA]</scope>
</reference>
<keyword evidence="1" id="KW-0732">Signal</keyword>
<dbReference type="AlphaFoldDB" id="A0AAU9MSP4"/>
<accession>A0AAU9MSP4</accession>
<evidence type="ECO:0000256" key="1">
    <source>
        <dbReference type="SAM" id="SignalP"/>
    </source>
</evidence>
<sequence length="83" mass="8716">MRVEGMAFFLTVLFAFTLISSTITVEAQRLGVVSKIPPSPGNSGMRGGCWSCWGHKVVDKKKGTASVAAVSISPPQAIHKKGG</sequence>
<protein>
    <recommendedName>
        <fullName evidence="4">Transmembrane protein</fullName>
    </recommendedName>
</protein>
<evidence type="ECO:0000313" key="2">
    <source>
        <dbReference type="EMBL" id="CAH1430884.1"/>
    </source>
</evidence>
<feature type="signal peptide" evidence="1">
    <location>
        <begin position="1"/>
        <end position="27"/>
    </location>
</feature>
<name>A0AAU9MSP4_9ASTR</name>
<keyword evidence="3" id="KW-1185">Reference proteome</keyword>
<gene>
    <name evidence="2" type="ORF">LVIROSA_LOCUS17628</name>
</gene>
<comment type="caution">
    <text evidence="2">The sequence shown here is derived from an EMBL/GenBank/DDBJ whole genome shotgun (WGS) entry which is preliminary data.</text>
</comment>
<dbReference type="EMBL" id="CAKMRJ010003334">
    <property type="protein sequence ID" value="CAH1430884.1"/>
    <property type="molecule type" value="Genomic_DNA"/>
</dbReference>